<dbReference type="VEuPathDB" id="FungiDB:PAAG_11687"/>
<name>A0A0A2V185_PARBA</name>
<organism evidence="2 3">
    <name type="scientific">Paracoccidioides lutzii (strain ATCC MYA-826 / Pb01)</name>
    <name type="common">Paracoccidioides brasiliensis</name>
    <dbReference type="NCBI Taxonomy" id="502779"/>
    <lineage>
        <taxon>Eukaryota</taxon>
        <taxon>Fungi</taxon>
        <taxon>Dikarya</taxon>
        <taxon>Ascomycota</taxon>
        <taxon>Pezizomycotina</taxon>
        <taxon>Eurotiomycetes</taxon>
        <taxon>Eurotiomycetidae</taxon>
        <taxon>Onygenales</taxon>
        <taxon>Ajellomycetaceae</taxon>
        <taxon>Paracoccidioides</taxon>
    </lineage>
</organism>
<feature type="region of interest" description="Disordered" evidence="1">
    <location>
        <begin position="41"/>
        <end position="61"/>
    </location>
</feature>
<gene>
    <name evidence="2" type="ORF">PAAG_11687</name>
</gene>
<evidence type="ECO:0000256" key="1">
    <source>
        <dbReference type="SAM" id="MobiDB-lite"/>
    </source>
</evidence>
<dbReference type="GeneID" id="26970599"/>
<dbReference type="RefSeq" id="XP_015703075.1">
    <property type="nucleotide sequence ID" value="XM_015847286.1"/>
</dbReference>
<evidence type="ECO:0000313" key="2">
    <source>
        <dbReference type="EMBL" id="KGQ01561.1"/>
    </source>
</evidence>
<protein>
    <submittedName>
        <fullName evidence="2">Uncharacterized protein</fullName>
    </submittedName>
</protein>
<reference evidence="2 3" key="1">
    <citation type="journal article" date="2011" name="PLoS Genet.">
        <title>Comparative genomic analysis of human fungal pathogens causing paracoccidioidomycosis.</title>
        <authorList>
            <person name="Desjardins C.A."/>
            <person name="Champion M.D."/>
            <person name="Holder J.W."/>
            <person name="Muszewska A."/>
            <person name="Goldberg J."/>
            <person name="Bailao A.M."/>
            <person name="Brigido M.M."/>
            <person name="Ferreira M.E."/>
            <person name="Garcia A.M."/>
            <person name="Grynberg M."/>
            <person name="Gujja S."/>
            <person name="Heiman D.I."/>
            <person name="Henn M.R."/>
            <person name="Kodira C.D."/>
            <person name="Leon-Narvaez H."/>
            <person name="Longo L.V."/>
            <person name="Ma L.J."/>
            <person name="Malavazi I."/>
            <person name="Matsuo A.L."/>
            <person name="Morais F.V."/>
            <person name="Pereira M."/>
            <person name="Rodriguez-Brito S."/>
            <person name="Sakthikumar S."/>
            <person name="Salem-Izacc S.M."/>
            <person name="Sykes S.M."/>
            <person name="Teixeira M.M."/>
            <person name="Vallejo M.C."/>
            <person name="Walter M.E."/>
            <person name="Yandava C."/>
            <person name="Young S."/>
            <person name="Zeng Q."/>
            <person name="Zucker J."/>
            <person name="Felipe M.S."/>
            <person name="Goldman G.H."/>
            <person name="Haas B.J."/>
            <person name="McEwen J.G."/>
            <person name="Nino-Vega G."/>
            <person name="Puccia R."/>
            <person name="San-Blas G."/>
            <person name="Soares C.M."/>
            <person name="Birren B.W."/>
            <person name="Cuomo C.A."/>
        </authorList>
    </citation>
    <scope>NUCLEOTIDE SEQUENCE [LARGE SCALE GENOMIC DNA]</scope>
    <source>
        <strain evidence="3">ATCC MYA-826 / Pb01</strain>
    </source>
</reference>
<accession>A0A0A2V185</accession>
<dbReference type="Proteomes" id="UP000002059">
    <property type="component" value="Partially assembled WGS sequence"/>
</dbReference>
<dbReference type="AlphaFoldDB" id="A0A0A2V185"/>
<dbReference type="HOGENOM" id="CLU_1759372_0_0_1"/>
<dbReference type="KEGG" id="pbl:PAAG_11687"/>
<feature type="compositionally biased region" description="Polar residues" evidence="1">
    <location>
        <begin position="137"/>
        <end position="148"/>
    </location>
</feature>
<evidence type="ECO:0000313" key="3">
    <source>
        <dbReference type="Proteomes" id="UP000002059"/>
    </source>
</evidence>
<feature type="region of interest" description="Disordered" evidence="1">
    <location>
        <begin position="119"/>
        <end position="148"/>
    </location>
</feature>
<dbReference type="EMBL" id="KN293999">
    <property type="protein sequence ID" value="KGQ01561.1"/>
    <property type="molecule type" value="Genomic_DNA"/>
</dbReference>
<keyword evidence="3" id="KW-1185">Reference proteome</keyword>
<proteinExistence type="predicted"/>
<sequence length="148" mass="15746">MPGWAWRGLSLLRQPFVGRPSRRFLLLPSYHGDARAFLLTTGRGRGSGSGSGSAKSTPPCSMNELTAAAAVPRSGRTTLPALHLLTTSSRASPDILLPSPPPPVSISCSRIRQFPYLSPLYSTPPRTAGKTLIPPSGRQTSGRPSKEK</sequence>